<evidence type="ECO:0000256" key="3">
    <source>
        <dbReference type="ARBA" id="ARBA00022989"/>
    </source>
</evidence>
<dbReference type="HOGENOM" id="CLU_065200_4_0_5"/>
<keyword evidence="3 5" id="KW-1133">Transmembrane helix</keyword>
<keyword evidence="6" id="KW-0489">Methyltransferase</keyword>
<sequence>MSQPLDDAPSRIPWPPMLYVAAVALAIIADQMVPSVWFGSPLSDILFAAGWLIGLAGLSINIAALRRLRLAKTTVMPTRSATQLVTDGPFSFSRNPIYLGGTLIVIAIGLIVGNAWFLLFALLAAFATQKLAIEPEERHLAQHFGKRYRDYQKKVRRWF</sequence>
<feature type="transmembrane region" description="Helical" evidence="5">
    <location>
        <begin position="45"/>
        <end position="65"/>
    </location>
</feature>
<keyword evidence="6" id="KW-0808">Transferase</keyword>
<dbReference type="PANTHER" id="PTHR43847:SF1">
    <property type="entry name" value="BLL3993 PROTEIN"/>
    <property type="match status" value="1"/>
</dbReference>
<dbReference type="GO" id="GO:0032259">
    <property type="term" value="P:methylation"/>
    <property type="evidence" value="ECO:0007669"/>
    <property type="project" value="UniProtKB-KW"/>
</dbReference>
<dbReference type="EMBL" id="CP000390">
    <property type="protein sequence ID" value="ABG62656.1"/>
    <property type="molecule type" value="Genomic_DNA"/>
</dbReference>
<gene>
    <name evidence="6" type="ordered locus">Meso_1260</name>
</gene>
<dbReference type="eggNOG" id="COG2020">
    <property type="taxonomic scope" value="Bacteria"/>
</dbReference>
<reference evidence="6" key="1">
    <citation type="submission" date="2006-06" db="EMBL/GenBank/DDBJ databases">
        <title>Complete sequence of chromosome of Chelativorans sp. BNC1.</title>
        <authorList>
            <consortium name="US DOE Joint Genome Institute"/>
            <person name="Copeland A."/>
            <person name="Lucas S."/>
            <person name="Lapidus A."/>
            <person name="Barry K."/>
            <person name="Detter J.C."/>
            <person name="Glavina del Rio T."/>
            <person name="Hammon N."/>
            <person name="Israni S."/>
            <person name="Dalin E."/>
            <person name="Tice H."/>
            <person name="Pitluck S."/>
            <person name="Chertkov O."/>
            <person name="Brettin T."/>
            <person name="Bruce D."/>
            <person name="Han C."/>
            <person name="Tapia R."/>
            <person name="Gilna P."/>
            <person name="Schmutz J."/>
            <person name="Larimer F."/>
            <person name="Land M."/>
            <person name="Hauser L."/>
            <person name="Kyrpides N."/>
            <person name="Mikhailova N."/>
            <person name="Richardson P."/>
        </authorList>
    </citation>
    <scope>NUCLEOTIDE SEQUENCE</scope>
    <source>
        <strain evidence="6">BNC1</strain>
    </source>
</reference>
<organism evidence="6">
    <name type="scientific">Chelativorans sp. (strain BNC1)</name>
    <dbReference type="NCBI Taxonomy" id="266779"/>
    <lineage>
        <taxon>Bacteria</taxon>
        <taxon>Pseudomonadati</taxon>
        <taxon>Pseudomonadota</taxon>
        <taxon>Alphaproteobacteria</taxon>
        <taxon>Hyphomicrobiales</taxon>
        <taxon>Phyllobacteriaceae</taxon>
        <taxon>Chelativorans</taxon>
    </lineage>
</organism>
<keyword evidence="4 5" id="KW-0472">Membrane</keyword>
<evidence type="ECO:0000256" key="2">
    <source>
        <dbReference type="ARBA" id="ARBA00022692"/>
    </source>
</evidence>
<dbReference type="KEGG" id="mes:Meso_1260"/>
<proteinExistence type="predicted"/>
<evidence type="ECO:0000256" key="4">
    <source>
        <dbReference type="ARBA" id="ARBA00023136"/>
    </source>
</evidence>
<dbReference type="STRING" id="266779.Meso_1260"/>
<evidence type="ECO:0000313" key="6">
    <source>
        <dbReference type="EMBL" id="ABG62656.1"/>
    </source>
</evidence>
<protein>
    <submittedName>
        <fullName evidence="6">Isoprenylcysteine carboxyl methyltransferase</fullName>
    </submittedName>
</protein>
<dbReference type="Pfam" id="PF04191">
    <property type="entry name" value="PEMT"/>
    <property type="match status" value="1"/>
</dbReference>
<evidence type="ECO:0000256" key="5">
    <source>
        <dbReference type="SAM" id="Phobius"/>
    </source>
</evidence>
<comment type="subcellular location">
    <subcellularLocation>
        <location evidence="1">Endomembrane system</location>
        <topology evidence="1">Multi-pass membrane protein</topology>
    </subcellularLocation>
</comment>
<dbReference type="GO" id="GO:0008168">
    <property type="term" value="F:methyltransferase activity"/>
    <property type="evidence" value="ECO:0007669"/>
    <property type="project" value="UniProtKB-KW"/>
</dbReference>
<dbReference type="InterPro" id="IPR007318">
    <property type="entry name" value="Phopholipid_MeTrfase"/>
</dbReference>
<keyword evidence="2 5" id="KW-0812">Transmembrane</keyword>
<evidence type="ECO:0000256" key="1">
    <source>
        <dbReference type="ARBA" id="ARBA00004127"/>
    </source>
</evidence>
<name>Q11IW9_CHESB</name>
<dbReference type="OrthoDB" id="9811969at2"/>
<dbReference type="InterPro" id="IPR052527">
    <property type="entry name" value="Metal_cation-efflux_comp"/>
</dbReference>
<accession>Q11IW9</accession>
<dbReference type="PANTHER" id="PTHR43847">
    <property type="entry name" value="BLL3993 PROTEIN"/>
    <property type="match status" value="1"/>
</dbReference>
<dbReference type="GO" id="GO:0012505">
    <property type="term" value="C:endomembrane system"/>
    <property type="evidence" value="ECO:0007669"/>
    <property type="project" value="UniProtKB-SubCell"/>
</dbReference>
<feature type="transmembrane region" description="Helical" evidence="5">
    <location>
        <begin position="12"/>
        <end position="33"/>
    </location>
</feature>
<dbReference type="Gene3D" id="1.20.120.1630">
    <property type="match status" value="1"/>
</dbReference>
<dbReference type="AlphaFoldDB" id="Q11IW9"/>
<feature type="transmembrane region" description="Helical" evidence="5">
    <location>
        <begin position="97"/>
        <end position="126"/>
    </location>
</feature>